<protein>
    <submittedName>
        <fullName evidence="2">Uncharacterized protein</fullName>
    </submittedName>
</protein>
<dbReference type="EMBL" id="LGUA01000690">
    <property type="protein sequence ID" value="OAX80487.1"/>
    <property type="molecule type" value="Genomic_DNA"/>
</dbReference>
<name>A0A1B7NV08_9EURO</name>
<sequence>MVFGKTEARLKDPGAAEHSSMNGMCCAWACLATWVARVSSQRFSAVRFATLTGSRDQALPTSARHCAAPAAPSCRTRKNP</sequence>
<comment type="caution">
    <text evidence="2">The sequence shown here is derived from an EMBL/GenBank/DDBJ whole genome shotgun (WGS) entry which is preliminary data.</text>
</comment>
<evidence type="ECO:0000313" key="3">
    <source>
        <dbReference type="Proteomes" id="UP000091918"/>
    </source>
</evidence>
<accession>A0A1B7NV08</accession>
<organism evidence="2 3">
    <name type="scientific">Emergomyces africanus</name>
    <dbReference type="NCBI Taxonomy" id="1955775"/>
    <lineage>
        <taxon>Eukaryota</taxon>
        <taxon>Fungi</taxon>
        <taxon>Dikarya</taxon>
        <taxon>Ascomycota</taxon>
        <taxon>Pezizomycotina</taxon>
        <taxon>Eurotiomycetes</taxon>
        <taxon>Eurotiomycetidae</taxon>
        <taxon>Onygenales</taxon>
        <taxon>Ajellomycetaceae</taxon>
        <taxon>Emergomyces</taxon>
    </lineage>
</organism>
<keyword evidence="3" id="KW-1185">Reference proteome</keyword>
<reference evidence="2 3" key="1">
    <citation type="submission" date="2015-07" db="EMBL/GenBank/DDBJ databases">
        <title>Emmonsia species relationships and genome sequence.</title>
        <authorList>
            <person name="Cuomo C.A."/>
            <person name="Schwartz I.S."/>
            <person name="Kenyon C."/>
            <person name="de Hoog G.S."/>
            <person name="Govender N.P."/>
            <person name="Botha A."/>
            <person name="Moreno L."/>
            <person name="de Vries M."/>
            <person name="Munoz J.F."/>
            <person name="Stielow J.B."/>
        </authorList>
    </citation>
    <scope>NUCLEOTIDE SEQUENCE [LARGE SCALE GENOMIC DNA]</scope>
    <source>
        <strain evidence="2 3">CBS 136260</strain>
    </source>
</reference>
<dbReference type="Proteomes" id="UP000091918">
    <property type="component" value="Unassembled WGS sequence"/>
</dbReference>
<feature type="region of interest" description="Disordered" evidence="1">
    <location>
        <begin position="1"/>
        <end position="20"/>
    </location>
</feature>
<proteinExistence type="predicted"/>
<feature type="compositionally biased region" description="Basic and acidic residues" evidence="1">
    <location>
        <begin position="1"/>
        <end position="15"/>
    </location>
</feature>
<dbReference type="OrthoDB" id="1045822at2759"/>
<evidence type="ECO:0000313" key="2">
    <source>
        <dbReference type="EMBL" id="OAX80487.1"/>
    </source>
</evidence>
<dbReference type="AlphaFoldDB" id="A0A1B7NV08"/>
<evidence type="ECO:0000256" key="1">
    <source>
        <dbReference type="SAM" id="MobiDB-lite"/>
    </source>
</evidence>
<gene>
    <name evidence="2" type="ORF">ACJ72_05182</name>
</gene>